<keyword evidence="3" id="KW-1185">Reference proteome</keyword>
<evidence type="ECO:0000313" key="2">
    <source>
        <dbReference type="EMBL" id="ABL69541.1"/>
    </source>
</evidence>
<dbReference type="EnsemblBacteria" id="ABL69541">
    <property type="protein sequence ID" value="ABL69541"/>
    <property type="gene ID" value="Pden_1440"/>
</dbReference>
<feature type="region of interest" description="Disordered" evidence="1">
    <location>
        <begin position="1"/>
        <end position="28"/>
    </location>
</feature>
<dbReference type="EMBL" id="CP000489">
    <property type="protein sequence ID" value="ABL69541.1"/>
    <property type="molecule type" value="Genomic_DNA"/>
</dbReference>
<dbReference type="HOGENOM" id="CLU_2451903_0_0_5"/>
<gene>
    <name evidence="2" type="ordered locus">Pden_1440</name>
</gene>
<reference evidence="3" key="1">
    <citation type="submission" date="2006-12" db="EMBL/GenBank/DDBJ databases">
        <title>Complete sequence of chromosome 1 of Paracoccus denitrificans PD1222.</title>
        <authorList>
            <person name="Copeland A."/>
            <person name="Lucas S."/>
            <person name="Lapidus A."/>
            <person name="Barry K."/>
            <person name="Detter J.C."/>
            <person name="Glavina del Rio T."/>
            <person name="Hammon N."/>
            <person name="Israni S."/>
            <person name="Dalin E."/>
            <person name="Tice H."/>
            <person name="Pitluck S."/>
            <person name="Munk A.C."/>
            <person name="Brettin T."/>
            <person name="Bruce D."/>
            <person name="Han C."/>
            <person name="Tapia R."/>
            <person name="Gilna P."/>
            <person name="Schmutz J."/>
            <person name="Larimer F."/>
            <person name="Land M."/>
            <person name="Hauser L."/>
            <person name="Kyrpides N."/>
            <person name="Lykidis A."/>
            <person name="Spiro S."/>
            <person name="Richardson D.J."/>
            <person name="Moir J.W.B."/>
            <person name="Ferguson S.J."/>
            <person name="van Spanning R.J.M."/>
            <person name="Richardson P."/>
        </authorList>
    </citation>
    <scope>NUCLEOTIDE SEQUENCE [LARGE SCALE GENOMIC DNA]</scope>
    <source>
        <strain evidence="3">Pd 1222</strain>
    </source>
</reference>
<proteinExistence type="predicted"/>
<accession>A1B1Z7</accession>
<evidence type="ECO:0000256" key="1">
    <source>
        <dbReference type="SAM" id="MobiDB-lite"/>
    </source>
</evidence>
<dbReference type="AlphaFoldDB" id="A1B1Z7"/>
<organism evidence="2 3">
    <name type="scientific">Paracoccus denitrificans (strain Pd 1222)</name>
    <dbReference type="NCBI Taxonomy" id="318586"/>
    <lineage>
        <taxon>Bacteria</taxon>
        <taxon>Pseudomonadati</taxon>
        <taxon>Pseudomonadota</taxon>
        <taxon>Alphaproteobacteria</taxon>
        <taxon>Rhodobacterales</taxon>
        <taxon>Paracoccaceae</taxon>
        <taxon>Paracoccus</taxon>
    </lineage>
</organism>
<dbReference type="Proteomes" id="UP000000361">
    <property type="component" value="Chromosome 1"/>
</dbReference>
<dbReference type="STRING" id="318586.Pden_1440"/>
<evidence type="ECO:0000313" key="3">
    <source>
        <dbReference type="Proteomes" id="UP000000361"/>
    </source>
</evidence>
<protein>
    <submittedName>
        <fullName evidence="2">Uncharacterized protein</fullName>
    </submittedName>
</protein>
<name>A1B1Z7_PARDP</name>
<dbReference type="KEGG" id="pde:Pden_1440"/>
<sequence length="89" mass="10061">MVAPSSRMPRLVMQKSSHAFRGNDRNPPFVPEPLAVTAMELLQALIANLRQPRAAQRYAPAPFIQLRLRIPHAPRPTPYAYFPGQDVEE</sequence>